<proteinExistence type="predicted"/>
<evidence type="ECO:0000313" key="1">
    <source>
        <dbReference type="EMBL" id="PJZ75810.1"/>
    </source>
</evidence>
<protein>
    <submittedName>
        <fullName evidence="1">Uncharacterized protein</fullName>
    </submittedName>
</protein>
<evidence type="ECO:0000313" key="2">
    <source>
        <dbReference type="Proteomes" id="UP000231843"/>
    </source>
</evidence>
<gene>
    <name evidence="1" type="ORF">CH365_17560</name>
</gene>
<organism evidence="1 2">
    <name type="scientific">Leptospira neocaledonica</name>
    <dbReference type="NCBI Taxonomy" id="2023192"/>
    <lineage>
        <taxon>Bacteria</taxon>
        <taxon>Pseudomonadati</taxon>
        <taxon>Spirochaetota</taxon>
        <taxon>Spirochaetia</taxon>
        <taxon>Leptospirales</taxon>
        <taxon>Leptospiraceae</taxon>
        <taxon>Leptospira</taxon>
    </lineage>
</organism>
<comment type="caution">
    <text evidence="1">The sequence shown here is derived from an EMBL/GenBank/DDBJ whole genome shotgun (WGS) entry which is preliminary data.</text>
</comment>
<sequence length="61" mass="6884">MSIRGASSLRHPLLDLCRKLESRQKEPEILETYSARSEIWQLASQNPEMGFVGPKPEGEVS</sequence>
<dbReference type="AlphaFoldDB" id="A0A2M9ZUQ7"/>
<keyword evidence="2" id="KW-1185">Reference proteome</keyword>
<accession>A0A2M9ZUQ7</accession>
<dbReference type="Proteomes" id="UP000231843">
    <property type="component" value="Unassembled WGS sequence"/>
</dbReference>
<dbReference type="RefSeq" id="WP_100769836.1">
    <property type="nucleotide sequence ID" value="NZ_NPEA01000010.1"/>
</dbReference>
<reference evidence="1 2" key="1">
    <citation type="submission" date="2017-07" db="EMBL/GenBank/DDBJ databases">
        <title>Leptospira spp. isolated from tropical soils.</title>
        <authorList>
            <person name="Thibeaux R."/>
            <person name="Iraola G."/>
            <person name="Ferres I."/>
            <person name="Bierque E."/>
            <person name="Girault D."/>
            <person name="Soupe-Gilbert M.-E."/>
            <person name="Picardeau M."/>
            <person name="Goarant C."/>
        </authorList>
    </citation>
    <scope>NUCLEOTIDE SEQUENCE [LARGE SCALE GENOMIC DNA]</scope>
    <source>
        <strain evidence="1 2">ES4-C-A1</strain>
    </source>
</reference>
<name>A0A2M9ZUQ7_9LEPT</name>
<dbReference type="EMBL" id="NPEA01000010">
    <property type="protein sequence ID" value="PJZ75810.1"/>
    <property type="molecule type" value="Genomic_DNA"/>
</dbReference>
<dbReference type="OrthoDB" id="339943at2"/>